<evidence type="ECO:0000313" key="2">
    <source>
        <dbReference type="Proteomes" id="UP001162483"/>
    </source>
</evidence>
<dbReference type="EMBL" id="CATNWA010014882">
    <property type="protein sequence ID" value="CAI9577008.1"/>
    <property type="molecule type" value="Genomic_DNA"/>
</dbReference>
<organism evidence="1 2">
    <name type="scientific">Staurois parvus</name>
    <dbReference type="NCBI Taxonomy" id="386267"/>
    <lineage>
        <taxon>Eukaryota</taxon>
        <taxon>Metazoa</taxon>
        <taxon>Chordata</taxon>
        <taxon>Craniata</taxon>
        <taxon>Vertebrata</taxon>
        <taxon>Euteleostomi</taxon>
        <taxon>Amphibia</taxon>
        <taxon>Batrachia</taxon>
        <taxon>Anura</taxon>
        <taxon>Neobatrachia</taxon>
        <taxon>Ranoidea</taxon>
        <taxon>Ranidae</taxon>
        <taxon>Staurois</taxon>
    </lineage>
</organism>
<sequence>RVANRGLGCQSPVIPHRYPLITEYYRWGRDLYINNTDLSPVCSCTLLCIALHSTASGKHSQSTQ</sequence>
<accession>A0ABN9E0F1</accession>
<feature type="non-terminal residue" evidence="1">
    <location>
        <position position="1"/>
    </location>
</feature>
<evidence type="ECO:0000313" key="1">
    <source>
        <dbReference type="EMBL" id="CAI9577008.1"/>
    </source>
</evidence>
<reference evidence="1" key="1">
    <citation type="submission" date="2023-05" db="EMBL/GenBank/DDBJ databases">
        <authorList>
            <person name="Stuckert A."/>
        </authorList>
    </citation>
    <scope>NUCLEOTIDE SEQUENCE</scope>
</reference>
<name>A0ABN9E0F1_9NEOB</name>
<dbReference type="Proteomes" id="UP001162483">
    <property type="component" value="Unassembled WGS sequence"/>
</dbReference>
<gene>
    <name evidence="1" type="ORF">SPARVUS_LOCUS8608364</name>
</gene>
<protein>
    <submittedName>
        <fullName evidence="1">Uncharacterized protein</fullName>
    </submittedName>
</protein>
<comment type="caution">
    <text evidence="1">The sequence shown here is derived from an EMBL/GenBank/DDBJ whole genome shotgun (WGS) entry which is preliminary data.</text>
</comment>
<proteinExistence type="predicted"/>
<keyword evidence="2" id="KW-1185">Reference proteome</keyword>